<accession>A0A183CNW1</accession>
<reference evidence="4" key="3">
    <citation type="submission" date="2016-06" db="UniProtKB">
        <authorList>
            <consortium name="WormBaseParasite"/>
        </authorList>
    </citation>
    <scope>IDENTIFICATION</scope>
</reference>
<sequence>MPISAESTTGEGDITADQEIWGHPKNCAFYGPELPNWNANNRSIRQLYAALRAELAQKLLNAHMTLQTKMEEYQNKQQQNFDDLTKKLKVLKGQGERKRKMDESLKSVQTMVDAELEAENQSNANKFAEFEKQKQSNANKFAELEKQKQSKCQQIR</sequence>
<protein>
    <submittedName>
        <fullName evidence="4">Uncharacterized protein</fullName>
    </submittedName>
</protein>
<reference evidence="3" key="2">
    <citation type="submission" date="2014-05" db="EMBL/GenBank/DDBJ databases">
        <title>The genome and life-stage specific transcriptomes of Globodera pallida elucidate key aspects of plant parasitism by a cyst nematode.</title>
        <authorList>
            <person name="Cotton J.A."/>
            <person name="Lilley C.J."/>
            <person name="Jones L.M."/>
            <person name="Kikuchi T."/>
            <person name="Reid A.J."/>
            <person name="Thorpe P."/>
            <person name="Tsai I.J."/>
            <person name="Beasley H."/>
            <person name="Blok V."/>
            <person name="Cock P.J.A."/>
            <person name="Van den Akker S.E."/>
            <person name="Holroyd N."/>
            <person name="Hunt M."/>
            <person name="Mantelin S."/>
            <person name="Naghra H."/>
            <person name="Pain A."/>
            <person name="Palomares-Rius J.E."/>
            <person name="Zarowiecki M."/>
            <person name="Berriman M."/>
            <person name="Jones J.T."/>
            <person name="Urwin P.E."/>
        </authorList>
    </citation>
    <scope>NUCLEOTIDE SEQUENCE [LARGE SCALE GENOMIC DNA]</scope>
    <source>
        <strain evidence="3">Lindley</strain>
    </source>
</reference>
<organism evidence="3 4">
    <name type="scientific">Globodera pallida</name>
    <name type="common">Potato cyst nematode worm</name>
    <name type="synonym">Heterodera pallida</name>
    <dbReference type="NCBI Taxonomy" id="36090"/>
    <lineage>
        <taxon>Eukaryota</taxon>
        <taxon>Metazoa</taxon>
        <taxon>Ecdysozoa</taxon>
        <taxon>Nematoda</taxon>
        <taxon>Chromadorea</taxon>
        <taxon>Rhabditida</taxon>
        <taxon>Tylenchina</taxon>
        <taxon>Tylenchomorpha</taxon>
        <taxon>Tylenchoidea</taxon>
        <taxon>Heteroderidae</taxon>
        <taxon>Heteroderinae</taxon>
        <taxon>Globodera</taxon>
    </lineage>
</organism>
<evidence type="ECO:0000313" key="4">
    <source>
        <dbReference type="WBParaSite" id="GPLIN_001456800"/>
    </source>
</evidence>
<evidence type="ECO:0000256" key="1">
    <source>
        <dbReference type="SAM" id="Coils"/>
    </source>
</evidence>
<feature type="coiled-coil region" evidence="1">
    <location>
        <begin position="56"/>
        <end position="94"/>
    </location>
</feature>
<name>A0A183CNW1_GLOPA</name>
<keyword evidence="3" id="KW-1185">Reference proteome</keyword>
<dbReference type="AlphaFoldDB" id="A0A183CNW1"/>
<reference evidence="3" key="1">
    <citation type="submission" date="2013-12" db="EMBL/GenBank/DDBJ databases">
        <authorList>
            <person name="Aslett M."/>
        </authorList>
    </citation>
    <scope>NUCLEOTIDE SEQUENCE [LARGE SCALE GENOMIC DNA]</scope>
    <source>
        <strain evidence="3">Lindley</strain>
    </source>
</reference>
<evidence type="ECO:0000313" key="3">
    <source>
        <dbReference type="Proteomes" id="UP000050741"/>
    </source>
</evidence>
<dbReference type="Proteomes" id="UP000050741">
    <property type="component" value="Unassembled WGS sequence"/>
</dbReference>
<keyword evidence="1" id="KW-0175">Coiled coil</keyword>
<dbReference type="WBParaSite" id="GPLIN_001456800">
    <property type="protein sequence ID" value="GPLIN_001456800"/>
    <property type="gene ID" value="GPLIN_001456800"/>
</dbReference>
<feature type="region of interest" description="Disordered" evidence="2">
    <location>
        <begin position="131"/>
        <end position="156"/>
    </location>
</feature>
<proteinExistence type="predicted"/>
<evidence type="ECO:0000256" key="2">
    <source>
        <dbReference type="SAM" id="MobiDB-lite"/>
    </source>
</evidence>